<protein>
    <submittedName>
        <fullName evidence="2">Uncharacterized protein</fullName>
    </submittedName>
</protein>
<keyword evidence="3" id="KW-1185">Reference proteome</keyword>
<gene>
    <name evidence="2" type="ORF">AMECASPLE_013527</name>
</gene>
<evidence type="ECO:0000313" key="3">
    <source>
        <dbReference type="Proteomes" id="UP001469553"/>
    </source>
</evidence>
<evidence type="ECO:0000313" key="2">
    <source>
        <dbReference type="EMBL" id="MEQ2287530.1"/>
    </source>
</evidence>
<organism evidence="2 3">
    <name type="scientific">Ameca splendens</name>
    <dbReference type="NCBI Taxonomy" id="208324"/>
    <lineage>
        <taxon>Eukaryota</taxon>
        <taxon>Metazoa</taxon>
        <taxon>Chordata</taxon>
        <taxon>Craniata</taxon>
        <taxon>Vertebrata</taxon>
        <taxon>Euteleostomi</taxon>
        <taxon>Actinopterygii</taxon>
        <taxon>Neopterygii</taxon>
        <taxon>Teleostei</taxon>
        <taxon>Neoteleostei</taxon>
        <taxon>Acanthomorphata</taxon>
        <taxon>Ovalentaria</taxon>
        <taxon>Atherinomorphae</taxon>
        <taxon>Cyprinodontiformes</taxon>
        <taxon>Goodeidae</taxon>
        <taxon>Ameca</taxon>
    </lineage>
</organism>
<sequence length="111" mass="12155">MENVFVTTASLEEDEPSHYTSRGYNGLGGGCALPVSCSNLGGAGTWTRGFAPLKLLLISPDALQLWSHTCQPHPARKRKESGRHSAKVTRSGTRTPDSHNEDYNLCTWLRV</sequence>
<dbReference type="Proteomes" id="UP001469553">
    <property type="component" value="Unassembled WGS sequence"/>
</dbReference>
<dbReference type="EMBL" id="JAHRIP010019697">
    <property type="protein sequence ID" value="MEQ2287530.1"/>
    <property type="molecule type" value="Genomic_DNA"/>
</dbReference>
<feature type="region of interest" description="Disordered" evidence="1">
    <location>
        <begin position="72"/>
        <end position="101"/>
    </location>
</feature>
<evidence type="ECO:0000256" key="1">
    <source>
        <dbReference type="SAM" id="MobiDB-lite"/>
    </source>
</evidence>
<reference evidence="2 3" key="1">
    <citation type="submission" date="2021-06" db="EMBL/GenBank/DDBJ databases">
        <authorList>
            <person name="Palmer J.M."/>
        </authorList>
    </citation>
    <scope>NUCLEOTIDE SEQUENCE [LARGE SCALE GENOMIC DNA]</scope>
    <source>
        <strain evidence="2 3">AS_MEX2019</strain>
        <tissue evidence="2">Muscle</tissue>
    </source>
</reference>
<accession>A0ABV0Y191</accession>
<feature type="compositionally biased region" description="Basic residues" evidence="1">
    <location>
        <begin position="74"/>
        <end position="87"/>
    </location>
</feature>
<comment type="caution">
    <text evidence="2">The sequence shown here is derived from an EMBL/GenBank/DDBJ whole genome shotgun (WGS) entry which is preliminary data.</text>
</comment>
<name>A0ABV0Y191_9TELE</name>
<proteinExistence type="predicted"/>